<dbReference type="Proteomes" id="UP000735874">
    <property type="component" value="Unassembled WGS sequence"/>
</dbReference>
<comment type="caution">
    <text evidence="2">The sequence shown here is derived from an EMBL/GenBank/DDBJ whole genome shotgun (WGS) entry which is preliminary data.</text>
</comment>
<feature type="compositionally biased region" description="Basic and acidic residues" evidence="1">
    <location>
        <begin position="25"/>
        <end position="42"/>
    </location>
</feature>
<sequence length="177" mass="18552">MLAPSPTSIAERYSHGSKPSQTKRPKTDADCNHAKNTTEARSSRRHGAAAAGVASASRSDLALSSVSTTNCSSAAVSVSNTNSSTTTPSAMAAATTGSSSSSATVMTTDGPTGDGSEDREAPTQGFRDPCVSSKQRAYRESLCVLLRWIEAQKQDSARYFYASDQINLDVFSAEDVE</sequence>
<feature type="region of interest" description="Disordered" evidence="1">
    <location>
        <begin position="1"/>
        <end position="59"/>
    </location>
</feature>
<feature type="region of interest" description="Disordered" evidence="1">
    <location>
        <begin position="74"/>
        <end position="129"/>
    </location>
</feature>
<organism evidence="2 3">
    <name type="scientific">Phytophthora cactorum</name>
    <dbReference type="NCBI Taxonomy" id="29920"/>
    <lineage>
        <taxon>Eukaryota</taxon>
        <taxon>Sar</taxon>
        <taxon>Stramenopiles</taxon>
        <taxon>Oomycota</taxon>
        <taxon>Peronosporomycetes</taxon>
        <taxon>Peronosporales</taxon>
        <taxon>Peronosporaceae</taxon>
        <taxon>Phytophthora</taxon>
    </lineage>
</organism>
<dbReference type="AlphaFoldDB" id="A0A8T0ZM78"/>
<evidence type="ECO:0000256" key="1">
    <source>
        <dbReference type="SAM" id="MobiDB-lite"/>
    </source>
</evidence>
<accession>A0A8T0ZM78</accession>
<feature type="compositionally biased region" description="Low complexity" evidence="1">
    <location>
        <begin position="74"/>
        <end position="108"/>
    </location>
</feature>
<evidence type="ECO:0000313" key="3">
    <source>
        <dbReference type="Proteomes" id="UP000735874"/>
    </source>
</evidence>
<protein>
    <submittedName>
        <fullName evidence="2">Uncharacterized protein</fullName>
    </submittedName>
</protein>
<proteinExistence type="predicted"/>
<name>A0A8T0ZM78_9STRA</name>
<feature type="compositionally biased region" description="Low complexity" evidence="1">
    <location>
        <begin position="48"/>
        <end position="59"/>
    </location>
</feature>
<reference evidence="2" key="1">
    <citation type="submission" date="2018-10" db="EMBL/GenBank/DDBJ databases">
        <title>Effector identification in a new, highly contiguous assembly of the strawberry crown rot pathogen Phytophthora cactorum.</title>
        <authorList>
            <person name="Armitage A.D."/>
            <person name="Nellist C.F."/>
            <person name="Bates H."/>
            <person name="Vickerstaff R.J."/>
            <person name="Harrison R.J."/>
        </authorList>
    </citation>
    <scope>NUCLEOTIDE SEQUENCE</scope>
    <source>
        <strain evidence="2">15-7</strain>
    </source>
</reference>
<gene>
    <name evidence="2" type="ORF">PC113_g5380</name>
</gene>
<evidence type="ECO:0000313" key="2">
    <source>
        <dbReference type="EMBL" id="KAG2863512.1"/>
    </source>
</evidence>
<dbReference type="EMBL" id="RCMG01000102">
    <property type="protein sequence ID" value="KAG2863512.1"/>
    <property type="molecule type" value="Genomic_DNA"/>
</dbReference>